<protein>
    <submittedName>
        <fullName evidence="1 3">Uncharacterized protein</fullName>
    </submittedName>
</protein>
<dbReference type="Proteomes" id="UP000504636">
    <property type="component" value="Unplaced"/>
</dbReference>
<reference evidence="3" key="3">
    <citation type="submission" date="2025-04" db="UniProtKB">
        <authorList>
            <consortium name="RefSeq"/>
        </authorList>
    </citation>
    <scope>IDENTIFICATION</scope>
    <source>
        <strain evidence="3">CBS 304.34</strain>
    </source>
</reference>
<name>A0A6A6Y3W2_9PEZI</name>
<sequence>MKSVQHLAPFGLAAAIASASTTVPRDDARHDPIEIETLYSPIIITFTTSAILATHLIVKVSTTTDTAAHPIVIAVTLQTMIARKDNHREPYESEPLSSIVPTPIATATAFTSFITSVTDGIHNHGPIGLEYNSSSTPTLSHRRHCLFLSES</sequence>
<proteinExistence type="predicted"/>
<evidence type="ECO:0000313" key="2">
    <source>
        <dbReference type="Proteomes" id="UP000504636"/>
    </source>
</evidence>
<reference evidence="3" key="2">
    <citation type="submission" date="2020-04" db="EMBL/GenBank/DDBJ databases">
        <authorList>
            <consortium name="NCBI Genome Project"/>
        </authorList>
    </citation>
    <scope>NUCLEOTIDE SEQUENCE</scope>
    <source>
        <strain evidence="3">CBS 304.34</strain>
    </source>
</reference>
<organism evidence="1">
    <name type="scientific">Mytilinidion resinicola</name>
    <dbReference type="NCBI Taxonomy" id="574789"/>
    <lineage>
        <taxon>Eukaryota</taxon>
        <taxon>Fungi</taxon>
        <taxon>Dikarya</taxon>
        <taxon>Ascomycota</taxon>
        <taxon>Pezizomycotina</taxon>
        <taxon>Dothideomycetes</taxon>
        <taxon>Pleosporomycetidae</taxon>
        <taxon>Mytilinidiales</taxon>
        <taxon>Mytilinidiaceae</taxon>
        <taxon>Mytilinidion</taxon>
    </lineage>
</organism>
<dbReference type="EMBL" id="MU003718">
    <property type="protein sequence ID" value="KAF2803340.1"/>
    <property type="molecule type" value="Genomic_DNA"/>
</dbReference>
<dbReference type="AlphaFoldDB" id="A0A6A6Y3W2"/>
<accession>A0A6A6Y3W2</accession>
<dbReference type="RefSeq" id="XP_033570304.1">
    <property type="nucleotide sequence ID" value="XM_033726162.1"/>
</dbReference>
<keyword evidence="2" id="KW-1185">Reference proteome</keyword>
<gene>
    <name evidence="1 3" type="ORF">BDZ99DRAFT_526702</name>
</gene>
<evidence type="ECO:0000313" key="3">
    <source>
        <dbReference type="RefSeq" id="XP_033570304.1"/>
    </source>
</evidence>
<reference evidence="1 3" key="1">
    <citation type="journal article" date="2020" name="Stud. Mycol.">
        <title>101 Dothideomycetes genomes: a test case for predicting lifestyles and emergence of pathogens.</title>
        <authorList>
            <person name="Haridas S."/>
            <person name="Albert R."/>
            <person name="Binder M."/>
            <person name="Bloem J."/>
            <person name="Labutti K."/>
            <person name="Salamov A."/>
            <person name="Andreopoulos B."/>
            <person name="Baker S."/>
            <person name="Barry K."/>
            <person name="Bills G."/>
            <person name="Bluhm B."/>
            <person name="Cannon C."/>
            <person name="Castanera R."/>
            <person name="Culley D."/>
            <person name="Daum C."/>
            <person name="Ezra D."/>
            <person name="Gonzalez J."/>
            <person name="Henrissat B."/>
            <person name="Kuo A."/>
            <person name="Liang C."/>
            <person name="Lipzen A."/>
            <person name="Lutzoni F."/>
            <person name="Magnuson J."/>
            <person name="Mondo S."/>
            <person name="Nolan M."/>
            <person name="Ohm R."/>
            <person name="Pangilinan J."/>
            <person name="Park H.-J."/>
            <person name="Ramirez L."/>
            <person name="Alfaro M."/>
            <person name="Sun H."/>
            <person name="Tritt A."/>
            <person name="Yoshinaga Y."/>
            <person name="Zwiers L.-H."/>
            <person name="Turgeon B."/>
            <person name="Goodwin S."/>
            <person name="Spatafora J."/>
            <person name="Crous P."/>
            <person name="Grigoriev I."/>
        </authorList>
    </citation>
    <scope>NUCLEOTIDE SEQUENCE</scope>
    <source>
        <strain evidence="1 3">CBS 304.34</strain>
    </source>
</reference>
<dbReference type="GeneID" id="54467055"/>
<evidence type="ECO:0000313" key="1">
    <source>
        <dbReference type="EMBL" id="KAF2803340.1"/>
    </source>
</evidence>